<dbReference type="PANTHER" id="PTHR46577">
    <property type="entry name" value="HTH-TYPE TRANSCRIPTIONAL REGULATORY PROTEIN GABR"/>
    <property type="match status" value="1"/>
</dbReference>
<dbReference type="EMBL" id="JAHBOM010000011">
    <property type="protein sequence ID" value="MBU8824475.1"/>
    <property type="molecule type" value="Genomic_DNA"/>
</dbReference>
<keyword evidence="2" id="KW-0663">Pyridoxal phosphate</keyword>
<keyword evidence="8" id="KW-1185">Reference proteome</keyword>
<dbReference type="CDD" id="cd00609">
    <property type="entry name" value="AAT_like"/>
    <property type="match status" value="1"/>
</dbReference>
<protein>
    <submittedName>
        <fullName evidence="7">PLP-dependent aminotransferase family protein</fullName>
    </submittedName>
</protein>
<evidence type="ECO:0000256" key="4">
    <source>
        <dbReference type="ARBA" id="ARBA00023125"/>
    </source>
</evidence>
<dbReference type="InterPro" id="IPR036390">
    <property type="entry name" value="WH_DNA-bd_sf"/>
</dbReference>
<keyword evidence="7" id="KW-0808">Transferase</keyword>
<dbReference type="SUPFAM" id="SSF53383">
    <property type="entry name" value="PLP-dependent transferases"/>
    <property type="match status" value="1"/>
</dbReference>
<reference evidence="7 8" key="1">
    <citation type="submission" date="2021-05" db="EMBL/GenBank/DDBJ databases">
        <title>Draft Genome Sequences of Clinical Respiratory Isolates of Mycobacterium goodii Recovered in Ireland.</title>
        <authorList>
            <person name="Flanagan P.R."/>
            <person name="Mok S."/>
            <person name="Roycroft E."/>
            <person name="Rogers T.R."/>
            <person name="Fitzgibbon M."/>
        </authorList>
    </citation>
    <scope>NUCLEOTIDE SEQUENCE [LARGE SCALE GENOMIC DNA]</scope>
    <source>
        <strain evidence="7 8">14IE55</strain>
    </source>
</reference>
<dbReference type="Gene3D" id="3.90.1150.10">
    <property type="entry name" value="Aspartate Aminotransferase, domain 1"/>
    <property type="match status" value="1"/>
</dbReference>
<dbReference type="PROSITE" id="PS50949">
    <property type="entry name" value="HTH_GNTR"/>
    <property type="match status" value="1"/>
</dbReference>
<evidence type="ECO:0000259" key="6">
    <source>
        <dbReference type="PROSITE" id="PS50949"/>
    </source>
</evidence>
<feature type="domain" description="HTH gntR-type" evidence="6">
    <location>
        <begin position="3"/>
        <end position="71"/>
    </location>
</feature>
<dbReference type="Gene3D" id="1.10.10.10">
    <property type="entry name" value="Winged helix-like DNA-binding domain superfamily/Winged helix DNA-binding domain"/>
    <property type="match status" value="1"/>
</dbReference>
<dbReference type="Gene3D" id="3.40.640.10">
    <property type="entry name" value="Type I PLP-dependent aspartate aminotransferase-like (Major domain)"/>
    <property type="match status" value="1"/>
</dbReference>
<dbReference type="InterPro" id="IPR051446">
    <property type="entry name" value="HTH_trans_reg/aminotransferase"/>
</dbReference>
<keyword evidence="4" id="KW-0238">DNA-binding</keyword>
<sequence length="442" mass="47498">MRPQRYRAIAEEIADDIRSGALPAGTRMPTHRELARRYGVALATATKVYAELTRIGVVVGERGRGTYVRDLSGFGGLDGRRLPTWTRTADLSFNQPLAAEQGEQLRHVLRDLAADGDPAALLAQHPAGGRSADRAALTEHLLGNGLNVSSTDVLVTAGAQHALDTVVSAVVGPGQVLVADAVTYPGLKLVAETRRVELVGVPVSSAGTDLDALETVCRTRPVAAIYLMPTLHNPLGFVLGESARMRIAQLARQHDCVLIEDATYAFLQPDSPPALHTLAPDRTCHIGSLSKNLATGLRYGYLVAPPAHRDALVRVLRASSWGTSAVVAAMATRMLADGTVERLQKRRRDDARRRQDIAMSELKDLGYQANPAAYWGWLTLPHDLRADIVARRLAADGVLVSTADAFTVRPHAANALRLALASPPLDELVGALRALWDAVRLI</sequence>
<evidence type="ECO:0000256" key="2">
    <source>
        <dbReference type="ARBA" id="ARBA00022898"/>
    </source>
</evidence>
<dbReference type="GO" id="GO:0008483">
    <property type="term" value="F:transaminase activity"/>
    <property type="evidence" value="ECO:0007669"/>
    <property type="project" value="UniProtKB-KW"/>
</dbReference>
<dbReference type="InterPro" id="IPR000524">
    <property type="entry name" value="Tscrpt_reg_HTH_GntR"/>
</dbReference>
<keyword evidence="7" id="KW-0032">Aminotransferase</keyword>
<evidence type="ECO:0000256" key="1">
    <source>
        <dbReference type="ARBA" id="ARBA00005384"/>
    </source>
</evidence>
<dbReference type="SMART" id="SM00345">
    <property type="entry name" value="HTH_GNTR"/>
    <property type="match status" value="1"/>
</dbReference>
<dbReference type="SUPFAM" id="SSF46785">
    <property type="entry name" value="Winged helix' DNA-binding domain"/>
    <property type="match status" value="1"/>
</dbReference>
<dbReference type="InterPro" id="IPR036388">
    <property type="entry name" value="WH-like_DNA-bd_sf"/>
</dbReference>
<evidence type="ECO:0000313" key="8">
    <source>
        <dbReference type="Proteomes" id="UP000696413"/>
    </source>
</evidence>
<keyword evidence="3" id="KW-0805">Transcription regulation</keyword>
<evidence type="ECO:0000256" key="3">
    <source>
        <dbReference type="ARBA" id="ARBA00023015"/>
    </source>
</evidence>
<comment type="similarity">
    <text evidence="1">In the C-terminal section; belongs to the class-I pyridoxal-phosphate-dependent aminotransferase family.</text>
</comment>
<dbReference type="InterPro" id="IPR015422">
    <property type="entry name" value="PyrdxlP-dep_Trfase_small"/>
</dbReference>
<keyword evidence="5" id="KW-0804">Transcription</keyword>
<accession>A0ABS6HPA5</accession>
<dbReference type="InterPro" id="IPR004839">
    <property type="entry name" value="Aminotransferase_I/II_large"/>
</dbReference>
<dbReference type="Pfam" id="PF00155">
    <property type="entry name" value="Aminotran_1_2"/>
    <property type="match status" value="1"/>
</dbReference>
<dbReference type="InterPro" id="IPR015424">
    <property type="entry name" value="PyrdxlP-dep_Trfase"/>
</dbReference>
<dbReference type="RefSeq" id="WP_073681208.1">
    <property type="nucleotide sequence ID" value="NZ_JAHBOL010000016.1"/>
</dbReference>
<gene>
    <name evidence="7" type="ORF">KL859_16545</name>
</gene>
<dbReference type="InterPro" id="IPR015421">
    <property type="entry name" value="PyrdxlP-dep_Trfase_major"/>
</dbReference>
<dbReference type="Pfam" id="PF00392">
    <property type="entry name" value="GntR"/>
    <property type="match status" value="1"/>
</dbReference>
<proteinExistence type="inferred from homology"/>
<dbReference type="CDD" id="cd07377">
    <property type="entry name" value="WHTH_GntR"/>
    <property type="match status" value="1"/>
</dbReference>
<evidence type="ECO:0000313" key="7">
    <source>
        <dbReference type="EMBL" id="MBU8824475.1"/>
    </source>
</evidence>
<dbReference type="Proteomes" id="UP000696413">
    <property type="component" value="Unassembled WGS sequence"/>
</dbReference>
<organism evidence="7 8">
    <name type="scientific">Mycolicibacterium goodii</name>
    <name type="common">Mycobacterium goodii</name>
    <dbReference type="NCBI Taxonomy" id="134601"/>
    <lineage>
        <taxon>Bacteria</taxon>
        <taxon>Bacillati</taxon>
        <taxon>Actinomycetota</taxon>
        <taxon>Actinomycetes</taxon>
        <taxon>Mycobacteriales</taxon>
        <taxon>Mycobacteriaceae</taxon>
        <taxon>Mycolicibacterium</taxon>
    </lineage>
</organism>
<evidence type="ECO:0000256" key="5">
    <source>
        <dbReference type="ARBA" id="ARBA00023163"/>
    </source>
</evidence>
<dbReference type="PANTHER" id="PTHR46577:SF1">
    <property type="entry name" value="HTH-TYPE TRANSCRIPTIONAL REGULATORY PROTEIN GABR"/>
    <property type="match status" value="1"/>
</dbReference>
<name>A0ABS6HPA5_MYCGD</name>
<comment type="caution">
    <text evidence="7">The sequence shown here is derived from an EMBL/GenBank/DDBJ whole genome shotgun (WGS) entry which is preliminary data.</text>
</comment>